<feature type="compositionally biased region" description="Low complexity" evidence="1">
    <location>
        <begin position="143"/>
        <end position="154"/>
    </location>
</feature>
<evidence type="ECO:0000313" key="7">
    <source>
        <dbReference type="Proteomes" id="UP000663870"/>
    </source>
</evidence>
<dbReference type="Proteomes" id="UP000663870">
    <property type="component" value="Unassembled WGS sequence"/>
</dbReference>
<evidence type="ECO:0000313" key="5">
    <source>
        <dbReference type="EMBL" id="CAF3544476.1"/>
    </source>
</evidence>
<dbReference type="Pfam" id="PF15256">
    <property type="entry name" value="SPATIAL"/>
    <property type="match status" value="1"/>
</dbReference>
<proteinExistence type="predicted"/>
<gene>
    <name evidence="5" type="ORF">JBS370_LOCUS1027</name>
    <name evidence="4" type="ORF">JXQ802_LOCUS17147</name>
    <name evidence="3" type="ORF">PYM288_LOCUS13856</name>
    <name evidence="2" type="ORF">ZHD862_LOCUS5325</name>
</gene>
<keyword evidence="7" id="KW-1185">Reference proteome</keyword>
<evidence type="ECO:0000313" key="4">
    <source>
        <dbReference type="EMBL" id="CAF1060575.1"/>
    </source>
</evidence>
<evidence type="ECO:0000313" key="6">
    <source>
        <dbReference type="Proteomes" id="UP000663864"/>
    </source>
</evidence>
<evidence type="ECO:0000256" key="1">
    <source>
        <dbReference type="SAM" id="MobiDB-lite"/>
    </source>
</evidence>
<organism evidence="2 6">
    <name type="scientific">Rotaria sordida</name>
    <dbReference type="NCBI Taxonomy" id="392033"/>
    <lineage>
        <taxon>Eukaryota</taxon>
        <taxon>Metazoa</taxon>
        <taxon>Spiralia</taxon>
        <taxon>Gnathifera</taxon>
        <taxon>Rotifera</taxon>
        <taxon>Eurotatoria</taxon>
        <taxon>Bdelloidea</taxon>
        <taxon>Philodinida</taxon>
        <taxon>Philodinidae</taxon>
        <taxon>Rotaria</taxon>
    </lineage>
</organism>
<feature type="region of interest" description="Disordered" evidence="1">
    <location>
        <begin position="346"/>
        <end position="385"/>
    </location>
</feature>
<feature type="compositionally biased region" description="Polar residues" evidence="1">
    <location>
        <begin position="16"/>
        <end position="29"/>
    </location>
</feature>
<dbReference type="EMBL" id="CAJNOH010000289">
    <property type="protein sequence ID" value="CAF0985809.1"/>
    <property type="molecule type" value="Genomic_DNA"/>
</dbReference>
<accession>A0A813WE33</accession>
<sequence length="385" mass="43416">MTSWQNILDHLPTGTGRPTIQNNNTSNNESTHRAPINNTDDHEDPSRPYRARERQLVFLPRKRNFVPKFNLLGLKPTEDFQPHNMGFFQPHGLVEDETVWKKSLRDLAMSLGFITQNEINRIQKPATLANFYGPPSTTGSLRTSVPSTSSGPTPRFNEPLPPPSRGERIFAKAHAKPAWYYKVDDHEREAWMLQVLCQILGTDDISLVQTWLASSHNAERDLARQLIVRALDGLGEGDRFRTILPSLDVDMDTLNNFVNGISVPQLSVDGIFRPTFKRPKRRTQLRSLDEKQTLQDTRTDEEVMAEFSSPTLAVMQTTPNNCSGSGDTARLRTPFLPPIPARWMMHNDGSFRTPSAKKSTNEPNLSQSFSWPNSSHPTNAGSVFT</sequence>
<dbReference type="EMBL" id="CAJNOL010000429">
    <property type="protein sequence ID" value="CAF1060575.1"/>
    <property type="molecule type" value="Genomic_DNA"/>
</dbReference>
<dbReference type="Proteomes" id="UP000663864">
    <property type="component" value="Unassembled WGS sequence"/>
</dbReference>
<feature type="compositionally biased region" description="Polar residues" evidence="1">
    <location>
        <begin position="350"/>
        <end position="385"/>
    </location>
</feature>
<evidence type="ECO:0000313" key="2">
    <source>
        <dbReference type="EMBL" id="CAF0859867.1"/>
    </source>
</evidence>
<feature type="region of interest" description="Disordered" evidence="1">
    <location>
        <begin position="1"/>
        <end position="49"/>
    </location>
</feature>
<reference evidence="2" key="1">
    <citation type="submission" date="2021-02" db="EMBL/GenBank/DDBJ databases">
        <authorList>
            <person name="Nowell W R."/>
        </authorList>
    </citation>
    <scope>NUCLEOTIDE SEQUENCE</scope>
</reference>
<dbReference type="Proteomes" id="UP000663836">
    <property type="component" value="Unassembled WGS sequence"/>
</dbReference>
<feature type="region of interest" description="Disordered" evidence="1">
    <location>
        <begin position="134"/>
        <end position="163"/>
    </location>
</feature>
<name>A0A813WE33_9BILA</name>
<dbReference type="PANTHER" id="PTHR33772:SF1">
    <property type="entry name" value="PROTEIN TBATA"/>
    <property type="match status" value="1"/>
</dbReference>
<evidence type="ECO:0000313" key="3">
    <source>
        <dbReference type="EMBL" id="CAF0985809.1"/>
    </source>
</evidence>
<dbReference type="PROSITE" id="PS00414">
    <property type="entry name" value="PROFILIN"/>
    <property type="match status" value="1"/>
</dbReference>
<comment type="caution">
    <text evidence="2">The sequence shown here is derived from an EMBL/GenBank/DDBJ whole genome shotgun (WGS) entry which is preliminary data.</text>
</comment>
<dbReference type="EMBL" id="CAJOBD010000032">
    <property type="protein sequence ID" value="CAF3544476.1"/>
    <property type="molecule type" value="Genomic_DNA"/>
</dbReference>
<dbReference type="AlphaFoldDB" id="A0A813WE33"/>
<dbReference type="InterPro" id="IPR027310">
    <property type="entry name" value="Profilin_CS"/>
</dbReference>
<dbReference type="PANTHER" id="PTHR33772">
    <property type="entry name" value="THYMUS, BRAIN AND TESTES-ASSOCIATED"/>
    <property type="match status" value="1"/>
</dbReference>
<dbReference type="InterPro" id="IPR037394">
    <property type="entry name" value="TBATA-like"/>
</dbReference>
<dbReference type="EMBL" id="CAJNOT010000140">
    <property type="protein sequence ID" value="CAF0859867.1"/>
    <property type="molecule type" value="Genomic_DNA"/>
</dbReference>
<protein>
    <submittedName>
        <fullName evidence="2">Uncharacterized protein</fullName>
    </submittedName>
</protein>
<dbReference type="Proteomes" id="UP000663854">
    <property type="component" value="Unassembled WGS sequence"/>
</dbReference>
<dbReference type="GO" id="GO:0003779">
    <property type="term" value="F:actin binding"/>
    <property type="evidence" value="ECO:0007669"/>
    <property type="project" value="InterPro"/>
</dbReference>